<reference evidence="5" key="1">
    <citation type="journal article" date="2015" name="Genome Announc.">
        <title>Draft genome sequence of Talaromyces cellulolyticus strain Y-94, a source of lignocellulosic biomass-degrading enzymes.</title>
        <authorList>
            <person name="Fujii T."/>
            <person name="Koike H."/>
            <person name="Sawayama S."/>
            <person name="Yano S."/>
            <person name="Inoue H."/>
        </authorList>
    </citation>
    <scope>NUCLEOTIDE SEQUENCE [LARGE SCALE GENOMIC DNA]</scope>
    <source>
        <strain evidence="5">Y-94</strain>
    </source>
</reference>
<dbReference type="FunFam" id="1.20.1050.60:FF:000002">
    <property type="entry name" value="Glycosyl hydrolase family 92"/>
    <property type="match status" value="1"/>
</dbReference>
<dbReference type="AlphaFoldDB" id="A0A478ECJ7"/>
<dbReference type="FunFam" id="1.20.1610.10:FF:000002">
    <property type="entry name" value="Alpha-1,2-mannosidase family protein"/>
    <property type="match status" value="1"/>
</dbReference>
<evidence type="ECO:0000256" key="1">
    <source>
        <dbReference type="SAM" id="SignalP"/>
    </source>
</evidence>
<dbReference type="PANTHER" id="PTHR12143">
    <property type="entry name" value="PEPTIDE N-GLYCANASE PNGASE -RELATED"/>
    <property type="match status" value="1"/>
</dbReference>
<dbReference type="FunFam" id="2.70.98.10:FF:000010">
    <property type="entry name" value="Alpha-1,2-mannosidase family protein"/>
    <property type="match status" value="1"/>
</dbReference>
<evidence type="ECO:0000259" key="2">
    <source>
        <dbReference type="Pfam" id="PF07971"/>
    </source>
</evidence>
<dbReference type="Pfam" id="PF17678">
    <property type="entry name" value="Glyco_hydro_92N"/>
    <property type="match status" value="1"/>
</dbReference>
<dbReference type="Pfam" id="PF07971">
    <property type="entry name" value="Glyco_hydro_92"/>
    <property type="match status" value="1"/>
</dbReference>
<dbReference type="InterPro" id="IPR050883">
    <property type="entry name" value="PNGase"/>
</dbReference>
<keyword evidence="5" id="KW-1185">Reference proteome</keyword>
<sequence length="785" mass="86284">MMKVSLLTVAAILQGCVDARIVGQRDSSTANSTFNVLNYVDPLIGTANGGHVFAGASLPFGMAKAVADSSVDNQGGFASDSDSISGFSHMHDSGTGGGASLGNFPIFPNPGCPDDDLNQCVYRYQDRSVGFSNATLIAQAGYFSIDLDSGIQGEITVTNHTALYRFTFPSDTTTAPMIFADLIDLPQSRSNSTAFVDDKTGRITGSGTFNPSFGIGSYNLYFCADFSGADIFDTGVFVNDRAGNEPKTVQTFSDGVNNDESYSAGAFTRFKAGTTSVIARVGVSFISVDQACSNGEKEIPDFDFDGTKQAAQNIWKEKLNVISIDATGVSTDLQTVFWSGAYRALLSPQDYTGENPLWESAEPYYDSYYCIWDSYRAIHQLITLVDPLSQSRMIRSLIDIYRHEGYLPDCRMSLCKGFTQGGSNADVLIAEAYLKNITDIDWPTAYEAVIKDAEVEPLNWAVEGRGGLTSWKDLGYIPTDDFDPYGQGPLTRSISRTVEYAYDDYCIASLAKALGKSDDYEKYIKRATNWHNMFDANTTSLGYTGFLQVKYSNGTWGYQDPQFCTPLMNFTSCYLNPDGHETYEGSTWLYTFYVPQDMASLITTLGGRDTFIDRLTYFHDSGLLYVGDEQSFLTVNLFHYGGRPGLSTKQIHTYIPSQFNTSINGIPGNDDSGAMGSFSTLSLIGLWPVHGQDVYLINPPFFREVNITHGITGKVATIRNLNFDASYADIYIQNVTRDGQVWSQNWIQHDFFEKGGVLEITTGRSESDWGTKAEDLPPSMASYDF</sequence>
<dbReference type="GO" id="GO:0005829">
    <property type="term" value="C:cytosol"/>
    <property type="evidence" value="ECO:0007669"/>
    <property type="project" value="TreeGrafter"/>
</dbReference>
<gene>
    <name evidence="4" type="ORF">TCE0_044f16677</name>
</gene>
<dbReference type="InterPro" id="IPR041371">
    <property type="entry name" value="GH92_N"/>
</dbReference>
<dbReference type="GO" id="GO:0006516">
    <property type="term" value="P:glycoprotein catabolic process"/>
    <property type="evidence" value="ECO:0007669"/>
    <property type="project" value="TreeGrafter"/>
</dbReference>
<dbReference type="InterPro" id="IPR005887">
    <property type="entry name" value="GH92_a_mannosidase_put"/>
</dbReference>
<dbReference type="PROSITE" id="PS51257">
    <property type="entry name" value="PROKAR_LIPOPROTEIN"/>
    <property type="match status" value="1"/>
</dbReference>
<feature type="chain" id="PRO_5019813244" description="Alpha-1,2-mannosidase" evidence="1">
    <location>
        <begin position="20"/>
        <end position="785"/>
    </location>
</feature>
<dbReference type="InterPro" id="IPR014718">
    <property type="entry name" value="GH-type_carb-bd"/>
</dbReference>
<dbReference type="EMBL" id="DF933840">
    <property type="protein sequence ID" value="GAM42578.1"/>
    <property type="molecule type" value="Genomic_DNA"/>
</dbReference>
<feature type="signal peptide" evidence="1">
    <location>
        <begin position="1"/>
        <end position="19"/>
    </location>
</feature>
<organism evidence="4 5">
    <name type="scientific">Talaromyces pinophilus</name>
    <name type="common">Penicillium pinophilum</name>
    <dbReference type="NCBI Taxonomy" id="128442"/>
    <lineage>
        <taxon>Eukaryota</taxon>
        <taxon>Fungi</taxon>
        <taxon>Dikarya</taxon>
        <taxon>Ascomycota</taxon>
        <taxon>Pezizomycotina</taxon>
        <taxon>Eurotiomycetes</taxon>
        <taxon>Eurotiomycetidae</taxon>
        <taxon>Eurotiales</taxon>
        <taxon>Trichocomaceae</taxon>
        <taxon>Talaromyces</taxon>
        <taxon>Talaromyces sect. Talaromyces</taxon>
    </lineage>
</organism>
<proteinExistence type="predicted"/>
<dbReference type="FunFam" id="3.30.2080.10:FF:000001">
    <property type="entry name" value="Alpha-1,2-mannosidase subfamily"/>
    <property type="match status" value="1"/>
</dbReference>
<dbReference type="Gene3D" id="3.30.2080.10">
    <property type="entry name" value="GH92 mannosidase domain"/>
    <property type="match status" value="1"/>
</dbReference>
<dbReference type="Proteomes" id="UP000053095">
    <property type="component" value="Unassembled WGS sequence"/>
</dbReference>
<dbReference type="SUPFAM" id="SSF48208">
    <property type="entry name" value="Six-hairpin glycosidases"/>
    <property type="match status" value="1"/>
</dbReference>
<keyword evidence="1" id="KW-0732">Signal</keyword>
<protein>
    <recommendedName>
        <fullName evidence="6">Alpha-1,2-mannosidase</fullName>
    </recommendedName>
</protein>
<feature type="domain" description="Glycosyl hydrolase family 92" evidence="2">
    <location>
        <begin position="290"/>
        <end position="763"/>
    </location>
</feature>
<feature type="domain" description="Glycosyl hydrolase family 92 N-terminal" evidence="3">
    <location>
        <begin position="39"/>
        <end position="284"/>
    </location>
</feature>
<dbReference type="NCBIfam" id="TIGR01180">
    <property type="entry name" value="aman2_put"/>
    <property type="match status" value="1"/>
</dbReference>
<dbReference type="Gene3D" id="1.20.1610.10">
    <property type="entry name" value="alpha-1,2-mannosidases domains"/>
    <property type="match status" value="1"/>
</dbReference>
<dbReference type="Gene3D" id="1.20.1050.60">
    <property type="entry name" value="alpha-1,2-mannosidase"/>
    <property type="match status" value="1"/>
</dbReference>
<dbReference type="Gene3D" id="2.70.98.10">
    <property type="match status" value="1"/>
</dbReference>
<dbReference type="InterPro" id="IPR008928">
    <property type="entry name" value="6-hairpin_glycosidase_sf"/>
</dbReference>
<evidence type="ECO:0000259" key="3">
    <source>
        <dbReference type="Pfam" id="PF17678"/>
    </source>
</evidence>
<name>A0A478ECJ7_TALPI</name>
<dbReference type="GO" id="GO:0030246">
    <property type="term" value="F:carbohydrate binding"/>
    <property type="evidence" value="ECO:0007669"/>
    <property type="project" value="InterPro"/>
</dbReference>
<dbReference type="GO" id="GO:0000224">
    <property type="term" value="F:peptide-N4-(N-acetyl-beta-glucosaminyl)asparagine amidase activity"/>
    <property type="evidence" value="ECO:0007669"/>
    <property type="project" value="TreeGrafter"/>
</dbReference>
<evidence type="ECO:0000313" key="4">
    <source>
        <dbReference type="EMBL" id="GAM42578.1"/>
    </source>
</evidence>
<dbReference type="GO" id="GO:0005634">
    <property type="term" value="C:nucleus"/>
    <property type="evidence" value="ECO:0007669"/>
    <property type="project" value="TreeGrafter"/>
</dbReference>
<dbReference type="PANTHER" id="PTHR12143:SF42">
    <property type="entry name" value="PUTATIVE SUBFAMILY (AFU_ORTHOLOGUE AFUA_6G13760)-RELATED"/>
    <property type="match status" value="1"/>
</dbReference>
<evidence type="ECO:0000313" key="5">
    <source>
        <dbReference type="Proteomes" id="UP000053095"/>
    </source>
</evidence>
<evidence type="ECO:0008006" key="6">
    <source>
        <dbReference type="Google" id="ProtNLM"/>
    </source>
</evidence>
<accession>A0A478ECJ7</accession>
<dbReference type="InterPro" id="IPR012939">
    <property type="entry name" value="Glyco_hydro_92"/>
</dbReference>
<dbReference type="GO" id="GO:0005975">
    <property type="term" value="P:carbohydrate metabolic process"/>
    <property type="evidence" value="ECO:0007669"/>
    <property type="project" value="InterPro"/>
</dbReference>